<feature type="region of interest" description="Disordered" evidence="1">
    <location>
        <begin position="348"/>
        <end position="368"/>
    </location>
</feature>
<feature type="compositionally biased region" description="Polar residues" evidence="1">
    <location>
        <begin position="1"/>
        <end position="19"/>
    </location>
</feature>
<dbReference type="Proteomes" id="UP000691718">
    <property type="component" value="Unassembled WGS sequence"/>
</dbReference>
<feature type="compositionally biased region" description="Basic and acidic residues" evidence="1">
    <location>
        <begin position="358"/>
        <end position="368"/>
    </location>
</feature>
<accession>A0A8S3WWY7</accession>
<name>A0A8S3WWY7_PARAO</name>
<dbReference type="AlphaFoldDB" id="A0A8S3WWY7"/>
<sequence length="408" mass="44790">MASNVVPLQSPSTLNTPVSGTPEVPNFAPDNRIVILLDELQHPLQIHNYPNVGTSNSAASKVEPIKDINLTLKTPVENNKVANTPTSTPVKRICKPGDIIRMNSCSENVILNKKSYTVSKSNAKKIVKEKAVNLNKKKIEKLTNKIKDPKVQHEADAQFPSSNNPFSITKNVVHIEADEYDDSESRKLISNQVPKNKQLIVQSNANVKSNINNLTEYVPIKKVTNINKPMTFNNTLEGPATNIQKLSFTPSFKKSLPKTGLWKRKCIVANLSTASKTNSVIINSVDPTDTVSDNTRNLVDKVTANKSENKNTSKGYVVILSGSAKDLKIVRTGEKSSNLSISVDLTGASSSSSNDFRATVDTKASDTKKRQKTTVTSKIAKKIKQESFKILTLKDFDIDDNDDFVDLG</sequence>
<comment type="caution">
    <text evidence="2">The sequence shown here is derived from an EMBL/GenBank/DDBJ whole genome shotgun (WGS) entry which is preliminary data.</text>
</comment>
<organism evidence="2 3">
    <name type="scientific">Parnassius apollo</name>
    <name type="common">Apollo butterfly</name>
    <name type="synonym">Papilio apollo</name>
    <dbReference type="NCBI Taxonomy" id="110799"/>
    <lineage>
        <taxon>Eukaryota</taxon>
        <taxon>Metazoa</taxon>
        <taxon>Ecdysozoa</taxon>
        <taxon>Arthropoda</taxon>
        <taxon>Hexapoda</taxon>
        <taxon>Insecta</taxon>
        <taxon>Pterygota</taxon>
        <taxon>Neoptera</taxon>
        <taxon>Endopterygota</taxon>
        <taxon>Lepidoptera</taxon>
        <taxon>Glossata</taxon>
        <taxon>Ditrysia</taxon>
        <taxon>Papilionoidea</taxon>
        <taxon>Papilionidae</taxon>
        <taxon>Parnassiinae</taxon>
        <taxon>Parnassini</taxon>
        <taxon>Parnassius</taxon>
        <taxon>Parnassius</taxon>
    </lineage>
</organism>
<keyword evidence="3" id="KW-1185">Reference proteome</keyword>
<evidence type="ECO:0000256" key="1">
    <source>
        <dbReference type="SAM" id="MobiDB-lite"/>
    </source>
</evidence>
<protein>
    <submittedName>
        <fullName evidence="2">(apollo) hypothetical protein</fullName>
    </submittedName>
</protein>
<evidence type="ECO:0000313" key="2">
    <source>
        <dbReference type="EMBL" id="CAG4983903.1"/>
    </source>
</evidence>
<reference evidence="2" key="1">
    <citation type="submission" date="2021-04" db="EMBL/GenBank/DDBJ databases">
        <authorList>
            <person name="Tunstrom K."/>
        </authorList>
    </citation>
    <scope>NUCLEOTIDE SEQUENCE</scope>
</reference>
<feature type="region of interest" description="Disordered" evidence="1">
    <location>
        <begin position="1"/>
        <end position="25"/>
    </location>
</feature>
<evidence type="ECO:0000313" key="3">
    <source>
        <dbReference type="Proteomes" id="UP000691718"/>
    </source>
</evidence>
<dbReference type="EMBL" id="CAJQZP010000774">
    <property type="protein sequence ID" value="CAG4983903.1"/>
    <property type="molecule type" value="Genomic_DNA"/>
</dbReference>
<proteinExistence type="predicted"/>
<gene>
    <name evidence="2" type="ORF">PAPOLLO_LOCUS10728</name>
</gene>